<keyword evidence="2" id="KW-1185">Reference proteome</keyword>
<name>A0A8H7DAE6_9AGAR</name>
<dbReference type="InterPro" id="IPR032675">
    <property type="entry name" value="LRR_dom_sf"/>
</dbReference>
<comment type="caution">
    <text evidence="1">The sequence shown here is derived from an EMBL/GenBank/DDBJ whole genome shotgun (WGS) entry which is preliminary data.</text>
</comment>
<dbReference type="Gene3D" id="3.80.10.10">
    <property type="entry name" value="Ribonuclease Inhibitor"/>
    <property type="match status" value="1"/>
</dbReference>
<gene>
    <name evidence="1" type="ORF">MVEN_00349800</name>
</gene>
<proteinExistence type="predicted"/>
<dbReference type="EMBL" id="JACAZI010000003">
    <property type="protein sequence ID" value="KAF7364798.1"/>
    <property type="molecule type" value="Genomic_DNA"/>
</dbReference>
<evidence type="ECO:0008006" key="3">
    <source>
        <dbReference type="Google" id="ProtNLM"/>
    </source>
</evidence>
<protein>
    <recommendedName>
        <fullName evidence="3">F-box domain-containing protein</fullName>
    </recommendedName>
</protein>
<reference evidence="1" key="1">
    <citation type="submission" date="2020-05" db="EMBL/GenBank/DDBJ databases">
        <title>Mycena genomes resolve the evolution of fungal bioluminescence.</title>
        <authorList>
            <person name="Tsai I.J."/>
        </authorList>
    </citation>
    <scope>NUCLEOTIDE SEQUENCE</scope>
    <source>
        <strain evidence="1">CCC161011</strain>
    </source>
</reference>
<evidence type="ECO:0000313" key="1">
    <source>
        <dbReference type="EMBL" id="KAF7364798.1"/>
    </source>
</evidence>
<evidence type="ECO:0000313" key="2">
    <source>
        <dbReference type="Proteomes" id="UP000620124"/>
    </source>
</evidence>
<dbReference type="Proteomes" id="UP000620124">
    <property type="component" value="Unassembled WGS sequence"/>
</dbReference>
<dbReference type="OrthoDB" id="3365698at2759"/>
<organism evidence="1 2">
    <name type="scientific">Mycena venus</name>
    <dbReference type="NCBI Taxonomy" id="2733690"/>
    <lineage>
        <taxon>Eukaryota</taxon>
        <taxon>Fungi</taxon>
        <taxon>Dikarya</taxon>
        <taxon>Basidiomycota</taxon>
        <taxon>Agaricomycotina</taxon>
        <taxon>Agaricomycetes</taxon>
        <taxon>Agaricomycetidae</taxon>
        <taxon>Agaricales</taxon>
        <taxon>Marasmiineae</taxon>
        <taxon>Mycenaceae</taxon>
        <taxon>Mycena</taxon>
    </lineage>
</organism>
<sequence length="502" mass="55704">MQLPEPCAEIEHIDHEIARLQARQLVLSTYVAAHKALISPIRQLPVDLVREIFVACIPTDSNAVMSAKEAPLLLGRICSSWRTIALSTPRLWSSIHIAVPHDKLPHHVHDGCLELVKEWLARSGGLPLSISFHRYPPPGSSPFFDAIVSFSSRWKHISVLGQQIRLSRANVPMLQSIEILDYAGGDESAETPDFLSGDAVRSVCLGTDLNPTQLPLPWNQLTVLSLDRLRSSHQPFPDPWSLTSSTALRILTQCQNLRECAISLSSGTDGTVEVSSSESVELPFLSSLSIFVAARRAFSPQHHDTLDRLRLPQLSSFSLSGPGFNHDSPGGFPFPTLISTATQLKRVEIDSLLLFTKEALITFMQLLPPSVQFLALRQCVAGTSVPAIADSDFLRSLIPPPSDETQPGAGAGLLLSQLDTLELHYSASFSDDELLRFVRARMDHHPLRRVHVKFYREAESDILPELRSFVGLDVSLEYNNMRPRNVWNPRDGLRGRYGASYR</sequence>
<dbReference type="AlphaFoldDB" id="A0A8H7DAE6"/>
<accession>A0A8H7DAE6</accession>